<proteinExistence type="predicted"/>
<evidence type="ECO:0000313" key="3">
    <source>
        <dbReference type="Proteomes" id="UP000789901"/>
    </source>
</evidence>
<dbReference type="Proteomes" id="UP000789901">
    <property type="component" value="Unassembled WGS sequence"/>
</dbReference>
<dbReference type="EMBL" id="CAJVQB010065052">
    <property type="protein sequence ID" value="CAG8841183.1"/>
    <property type="molecule type" value="Genomic_DNA"/>
</dbReference>
<feature type="compositionally biased region" description="Low complexity" evidence="1">
    <location>
        <begin position="1"/>
        <end position="34"/>
    </location>
</feature>
<reference evidence="2 3" key="1">
    <citation type="submission" date="2021-06" db="EMBL/GenBank/DDBJ databases">
        <authorList>
            <person name="Kallberg Y."/>
            <person name="Tangrot J."/>
            <person name="Rosling A."/>
        </authorList>
    </citation>
    <scope>NUCLEOTIDE SEQUENCE [LARGE SCALE GENOMIC DNA]</scope>
    <source>
        <strain evidence="2 3">120-4 pot B 10/14</strain>
    </source>
</reference>
<evidence type="ECO:0000313" key="2">
    <source>
        <dbReference type="EMBL" id="CAG8841183.1"/>
    </source>
</evidence>
<protein>
    <submittedName>
        <fullName evidence="2">10113_t:CDS:1</fullName>
    </submittedName>
</protein>
<accession>A0ABN7WUF4</accession>
<evidence type="ECO:0000256" key="1">
    <source>
        <dbReference type="SAM" id="MobiDB-lite"/>
    </source>
</evidence>
<feature type="compositionally biased region" description="Low complexity" evidence="1">
    <location>
        <begin position="41"/>
        <end position="57"/>
    </location>
</feature>
<sequence length="57" mass="5681">SSVLRGSSLKGSSIRSSCHKGNLGSSDSLSGNSGFREGSDLRSSSGLRDSGSSKGTC</sequence>
<gene>
    <name evidence="2" type="ORF">GMARGA_LOCUS35288</name>
</gene>
<name>A0ABN7WUF4_GIGMA</name>
<keyword evidence="3" id="KW-1185">Reference proteome</keyword>
<comment type="caution">
    <text evidence="2">The sequence shown here is derived from an EMBL/GenBank/DDBJ whole genome shotgun (WGS) entry which is preliminary data.</text>
</comment>
<organism evidence="2 3">
    <name type="scientific">Gigaspora margarita</name>
    <dbReference type="NCBI Taxonomy" id="4874"/>
    <lineage>
        <taxon>Eukaryota</taxon>
        <taxon>Fungi</taxon>
        <taxon>Fungi incertae sedis</taxon>
        <taxon>Mucoromycota</taxon>
        <taxon>Glomeromycotina</taxon>
        <taxon>Glomeromycetes</taxon>
        <taxon>Diversisporales</taxon>
        <taxon>Gigasporaceae</taxon>
        <taxon>Gigaspora</taxon>
    </lineage>
</organism>
<feature type="region of interest" description="Disordered" evidence="1">
    <location>
        <begin position="1"/>
        <end position="57"/>
    </location>
</feature>
<feature type="non-terminal residue" evidence="2">
    <location>
        <position position="1"/>
    </location>
</feature>